<evidence type="ECO:0000256" key="1">
    <source>
        <dbReference type="SAM" id="Phobius"/>
    </source>
</evidence>
<accession>A0A2J5HLU6</accession>
<organism evidence="2 3">
    <name type="scientific">Aspergillus taichungensis</name>
    <dbReference type="NCBI Taxonomy" id="482145"/>
    <lineage>
        <taxon>Eukaryota</taxon>
        <taxon>Fungi</taxon>
        <taxon>Dikarya</taxon>
        <taxon>Ascomycota</taxon>
        <taxon>Pezizomycotina</taxon>
        <taxon>Eurotiomycetes</taxon>
        <taxon>Eurotiomycetidae</taxon>
        <taxon>Eurotiales</taxon>
        <taxon>Aspergillaceae</taxon>
        <taxon>Aspergillus</taxon>
        <taxon>Aspergillus subgen. Circumdati</taxon>
    </lineage>
</organism>
<dbReference type="Proteomes" id="UP000235023">
    <property type="component" value="Unassembled WGS sequence"/>
</dbReference>
<gene>
    <name evidence="2" type="ORF">BDW42DRAFT_175466</name>
</gene>
<name>A0A2J5HLU6_9EURO</name>
<feature type="transmembrane region" description="Helical" evidence="1">
    <location>
        <begin position="25"/>
        <end position="46"/>
    </location>
</feature>
<protein>
    <submittedName>
        <fullName evidence="2">Uncharacterized protein</fullName>
    </submittedName>
</protein>
<evidence type="ECO:0000313" key="2">
    <source>
        <dbReference type="EMBL" id="PLN78130.1"/>
    </source>
</evidence>
<keyword evidence="3" id="KW-1185">Reference proteome</keyword>
<sequence>MGYSDLDQLAINTIRLLAVCYHLSLFLPLSRSLSLALFFTSFFPFFPRKLSPLRGRTPRSHTGASLLYRPCSFLRNTSLPLPSLPLDRKNRGKSNINPYL</sequence>
<keyword evidence="1" id="KW-1133">Transmembrane helix</keyword>
<reference evidence="3" key="1">
    <citation type="submission" date="2017-12" db="EMBL/GenBank/DDBJ databases">
        <authorList>
            <consortium name="DOE Joint Genome Institute"/>
            <person name="Mondo S.J."/>
            <person name="Kjaerbolling I."/>
            <person name="Vesth T.C."/>
            <person name="Frisvad J.C."/>
            <person name="Nybo J.L."/>
            <person name="Theobald S."/>
            <person name="Kuo A."/>
            <person name="Bowyer P."/>
            <person name="Matsuda Y."/>
            <person name="Lyhne E.K."/>
            <person name="Kogle M.E."/>
            <person name="Clum A."/>
            <person name="Lipzen A."/>
            <person name="Salamov A."/>
            <person name="Ngan C.Y."/>
            <person name="Daum C."/>
            <person name="Chiniquy J."/>
            <person name="Barry K."/>
            <person name="LaButti K."/>
            <person name="Haridas S."/>
            <person name="Simmons B.A."/>
            <person name="Magnuson J.K."/>
            <person name="Mortensen U.H."/>
            <person name="Larsen T.O."/>
            <person name="Grigoriev I.V."/>
            <person name="Baker S.E."/>
            <person name="Andersen M.R."/>
            <person name="Nordberg H.P."/>
            <person name="Cantor M.N."/>
            <person name="Hua S.X."/>
        </authorList>
    </citation>
    <scope>NUCLEOTIDE SEQUENCE [LARGE SCALE GENOMIC DNA]</scope>
    <source>
        <strain evidence="3">IBT 19404</strain>
    </source>
</reference>
<proteinExistence type="predicted"/>
<keyword evidence="1" id="KW-0812">Transmembrane</keyword>
<keyword evidence="1" id="KW-0472">Membrane</keyword>
<dbReference type="AlphaFoldDB" id="A0A2J5HLU6"/>
<dbReference type="EMBL" id="KZ559582">
    <property type="protein sequence ID" value="PLN78130.1"/>
    <property type="molecule type" value="Genomic_DNA"/>
</dbReference>
<evidence type="ECO:0000313" key="3">
    <source>
        <dbReference type="Proteomes" id="UP000235023"/>
    </source>
</evidence>